<feature type="domain" description="DUF3298" evidence="2">
    <location>
        <begin position="204"/>
        <end position="266"/>
    </location>
</feature>
<dbReference type="InterPro" id="IPR037126">
    <property type="entry name" value="PdaC/RsiV-like_sf"/>
</dbReference>
<protein>
    <submittedName>
        <fullName evidence="3">DUF3298 domain-containing protein</fullName>
    </submittedName>
</protein>
<evidence type="ECO:0000313" key="4">
    <source>
        <dbReference type="Proteomes" id="UP000510682"/>
    </source>
</evidence>
<dbReference type="Pfam" id="PF11738">
    <property type="entry name" value="DUF3298"/>
    <property type="match status" value="1"/>
</dbReference>
<organism evidence="3 4">
    <name type="scientific">Mycobacterium vicinigordonae</name>
    <dbReference type="NCBI Taxonomy" id="1719132"/>
    <lineage>
        <taxon>Bacteria</taxon>
        <taxon>Bacillati</taxon>
        <taxon>Actinomycetota</taxon>
        <taxon>Actinomycetes</taxon>
        <taxon>Mycobacteriales</taxon>
        <taxon>Mycobacteriaceae</taxon>
        <taxon>Mycobacterium</taxon>
    </lineage>
</organism>
<keyword evidence="4" id="KW-1185">Reference proteome</keyword>
<dbReference type="AlphaFoldDB" id="A0A7D6I9H7"/>
<reference evidence="3" key="2">
    <citation type="submission" date="2020-07" db="EMBL/GenBank/DDBJ databases">
        <authorList>
            <person name="Yu X."/>
        </authorList>
    </citation>
    <scope>NUCLEOTIDE SEQUENCE [LARGE SCALE GENOMIC DNA]</scope>
    <source>
        <strain evidence="3">24T</strain>
    </source>
</reference>
<dbReference type="RefSeq" id="WP_180917721.1">
    <property type="nucleotide sequence ID" value="NZ_CP059165.1"/>
</dbReference>
<gene>
    <name evidence="3" type="ORF">H0P51_09785</name>
</gene>
<dbReference type="InterPro" id="IPR053421">
    <property type="entry name" value="Esterase_Immunogenic_RsiV"/>
</dbReference>
<dbReference type="KEGG" id="mgor:H0P51_09785"/>
<evidence type="ECO:0000256" key="1">
    <source>
        <dbReference type="SAM" id="MobiDB-lite"/>
    </source>
</evidence>
<name>A0A7D6I9H7_9MYCO</name>
<evidence type="ECO:0000259" key="2">
    <source>
        <dbReference type="Pfam" id="PF11738"/>
    </source>
</evidence>
<dbReference type="Proteomes" id="UP000510682">
    <property type="component" value="Chromosome"/>
</dbReference>
<dbReference type="Gene3D" id="3.90.640.20">
    <property type="entry name" value="Heat-shock cognate protein, ATPase"/>
    <property type="match status" value="1"/>
</dbReference>
<reference evidence="3" key="1">
    <citation type="submission" date="2020-07" db="EMBL/GenBank/DDBJ databases">
        <title>Description of Mycobacterium gordonae subsp. intergordonae subsp.nov. and Mycobacterium gordonae subsp. gordonae subsp. nov.</title>
        <authorList>
            <person name="Huang H."/>
        </authorList>
    </citation>
    <scope>NUCLEOTIDE SEQUENCE [LARGE SCALE GENOMIC DNA]</scope>
    <source>
        <strain evidence="3">24T</strain>
    </source>
</reference>
<dbReference type="EMBL" id="CP059165">
    <property type="protein sequence ID" value="QLL09136.1"/>
    <property type="molecule type" value="Genomic_DNA"/>
</dbReference>
<feature type="compositionally biased region" description="Polar residues" evidence="1">
    <location>
        <begin position="22"/>
        <end position="33"/>
    </location>
</feature>
<dbReference type="InterPro" id="IPR021729">
    <property type="entry name" value="DUF3298"/>
</dbReference>
<evidence type="ECO:0000313" key="3">
    <source>
        <dbReference type="EMBL" id="QLL09136.1"/>
    </source>
</evidence>
<dbReference type="NCBIfam" id="NF043047">
    <property type="entry name" value="EstaseRv3036c"/>
    <property type="match status" value="1"/>
</dbReference>
<sequence length="289" mass="31987">MKAAVTYSTPTISDMRPEVPSRSRQSNTATPAKSNGGARIKRTLATLRALAFCASVIVSTGDMSTGVASADQRECLAMGGNVQSGNVCRIYEETPTYSSDLRFRTDYPDSRPVLDFVTQTRDQFVRAAQSPGARGLPYQLTVRYDHYRSGQPIRSYSELGQPWHGTQTLVLKINRSMDPNTVLGTKFKSFTFDYDHNRPVTFDTLFAPGTNPMTSIYPAVKTELERQQLDRKFKLAPAAVWQDPSHYQNFAITDDAVIFFFGSGELPISVEAGPLFAPVSRANLPPLQL</sequence>
<proteinExistence type="predicted"/>
<feature type="region of interest" description="Disordered" evidence="1">
    <location>
        <begin position="1"/>
        <end position="37"/>
    </location>
</feature>
<accession>A0A7D6I9H7</accession>
<dbReference type="Gene3D" id="3.30.565.40">
    <property type="entry name" value="Fervidobacterium nodosum Rt17-B1 like"/>
    <property type="match status" value="1"/>
</dbReference>
<feature type="compositionally biased region" description="Polar residues" evidence="1">
    <location>
        <begin position="1"/>
        <end position="12"/>
    </location>
</feature>